<dbReference type="PROSITE" id="PS50922">
    <property type="entry name" value="TLC"/>
    <property type="match status" value="1"/>
</dbReference>
<dbReference type="PANTHER" id="PTHR13439">
    <property type="entry name" value="CT120 PROTEIN"/>
    <property type="match status" value="1"/>
</dbReference>
<organism evidence="8 9">
    <name type="scientific">Myotis myotis</name>
    <name type="common">Greater mouse-eared bat</name>
    <name type="synonym">Vespertilio myotis</name>
    <dbReference type="NCBI Taxonomy" id="51298"/>
    <lineage>
        <taxon>Eukaryota</taxon>
        <taxon>Metazoa</taxon>
        <taxon>Chordata</taxon>
        <taxon>Craniata</taxon>
        <taxon>Vertebrata</taxon>
        <taxon>Euteleostomi</taxon>
        <taxon>Mammalia</taxon>
        <taxon>Eutheria</taxon>
        <taxon>Laurasiatheria</taxon>
        <taxon>Chiroptera</taxon>
        <taxon>Yangochiroptera</taxon>
        <taxon>Vespertilionidae</taxon>
        <taxon>Myotis</taxon>
    </lineage>
</organism>
<evidence type="ECO:0000259" key="7">
    <source>
        <dbReference type="PROSITE" id="PS50922"/>
    </source>
</evidence>
<dbReference type="InterPro" id="IPR050846">
    <property type="entry name" value="TLCD"/>
</dbReference>
<protein>
    <recommendedName>
        <fullName evidence="7">TLC domain-containing protein</fullName>
    </recommendedName>
</protein>
<evidence type="ECO:0000313" key="8">
    <source>
        <dbReference type="EMBL" id="KAF6291881.1"/>
    </source>
</evidence>
<accession>A0A7J7SU28</accession>
<feature type="transmembrane region" description="Helical" evidence="6">
    <location>
        <begin position="64"/>
        <end position="85"/>
    </location>
</feature>
<evidence type="ECO:0000256" key="2">
    <source>
        <dbReference type="ARBA" id="ARBA00022692"/>
    </source>
</evidence>
<dbReference type="GO" id="GO:0005783">
    <property type="term" value="C:endoplasmic reticulum"/>
    <property type="evidence" value="ECO:0007669"/>
    <property type="project" value="TreeGrafter"/>
</dbReference>
<evidence type="ECO:0000256" key="4">
    <source>
        <dbReference type="ARBA" id="ARBA00023136"/>
    </source>
</evidence>
<keyword evidence="2 5" id="KW-0812">Transmembrane</keyword>
<dbReference type="InterPro" id="IPR006634">
    <property type="entry name" value="TLC-dom"/>
</dbReference>
<feature type="transmembrane region" description="Helical" evidence="6">
    <location>
        <begin position="105"/>
        <end position="123"/>
    </location>
</feature>
<keyword evidence="9" id="KW-1185">Reference proteome</keyword>
<gene>
    <name evidence="8" type="ORF">mMyoMyo1_019412</name>
</gene>
<dbReference type="SMART" id="SM00724">
    <property type="entry name" value="TLC"/>
    <property type="match status" value="1"/>
</dbReference>
<feature type="transmembrane region" description="Helical" evidence="6">
    <location>
        <begin position="20"/>
        <end position="43"/>
    </location>
</feature>
<dbReference type="Pfam" id="PF03798">
    <property type="entry name" value="TRAM_LAG1_CLN8"/>
    <property type="match status" value="1"/>
</dbReference>
<name>A0A7J7SU28_MYOMY</name>
<dbReference type="EMBL" id="JABWUV010000018">
    <property type="protein sequence ID" value="KAF6291881.1"/>
    <property type="molecule type" value="Genomic_DNA"/>
</dbReference>
<dbReference type="Proteomes" id="UP000527355">
    <property type="component" value="Unassembled WGS sequence"/>
</dbReference>
<evidence type="ECO:0000256" key="6">
    <source>
        <dbReference type="SAM" id="Phobius"/>
    </source>
</evidence>
<sequence>MERADVPLPGGGAMDAGDALVLGTVLTSLCAFQLLFHFVSYWFSRRVSPGFNSLSSEKKIEWNSRVVSTCHSLVVGALSLSVSLFDEAAIADPLWGDSLLAKVNVAIASGYLVSDLLIIVLHWDVIGDKYFLIHHCASLYAFFLVLKDGPLQYIANFRLLAELSSPCVNQRWFLEALQYSKFSTANVLNGLLMTLAFFVVRILPIPSFYSFMLSVVGTEAYARLGLLTQCSWALSCVVLDVMNVIWMVKISKGCLKVIALMRREKASSSLRNGKLD</sequence>
<proteinExistence type="predicted"/>
<dbReference type="AlphaFoldDB" id="A0A7J7SU28"/>
<dbReference type="VEuPathDB" id="HostDB:LOC118673072"/>
<dbReference type="OrthoDB" id="10266980at2759"/>
<comment type="caution">
    <text evidence="8">The sequence shown here is derived from an EMBL/GenBank/DDBJ whole genome shotgun (WGS) entry which is preliminary data.</text>
</comment>
<evidence type="ECO:0000256" key="1">
    <source>
        <dbReference type="ARBA" id="ARBA00004141"/>
    </source>
</evidence>
<keyword evidence="4 5" id="KW-0472">Membrane</keyword>
<dbReference type="PANTHER" id="PTHR13439:SF1">
    <property type="entry name" value="TLC DOMAIN-CONTAINING PROTEIN 4"/>
    <property type="match status" value="1"/>
</dbReference>
<evidence type="ECO:0000313" key="9">
    <source>
        <dbReference type="Proteomes" id="UP000527355"/>
    </source>
</evidence>
<evidence type="ECO:0000256" key="5">
    <source>
        <dbReference type="PROSITE-ProRule" id="PRU00205"/>
    </source>
</evidence>
<feature type="domain" description="TLC" evidence="7">
    <location>
        <begin position="57"/>
        <end position="259"/>
    </location>
</feature>
<evidence type="ECO:0000256" key="3">
    <source>
        <dbReference type="ARBA" id="ARBA00022989"/>
    </source>
</evidence>
<keyword evidence="3 6" id="KW-1133">Transmembrane helix</keyword>
<reference evidence="8 9" key="1">
    <citation type="journal article" date="2020" name="Nature">
        <title>Six reference-quality genomes reveal evolution of bat adaptations.</title>
        <authorList>
            <person name="Jebb D."/>
            <person name="Huang Z."/>
            <person name="Pippel M."/>
            <person name="Hughes G.M."/>
            <person name="Lavrichenko K."/>
            <person name="Devanna P."/>
            <person name="Winkler S."/>
            <person name="Jermiin L.S."/>
            <person name="Skirmuntt E.C."/>
            <person name="Katzourakis A."/>
            <person name="Burkitt-Gray L."/>
            <person name="Ray D.A."/>
            <person name="Sullivan K.A.M."/>
            <person name="Roscito J.G."/>
            <person name="Kirilenko B.M."/>
            <person name="Davalos L.M."/>
            <person name="Corthals A.P."/>
            <person name="Power M.L."/>
            <person name="Jones G."/>
            <person name="Ransome R.D."/>
            <person name="Dechmann D.K.N."/>
            <person name="Locatelli A.G."/>
            <person name="Puechmaille S.J."/>
            <person name="Fedrigo O."/>
            <person name="Jarvis E.D."/>
            <person name="Hiller M."/>
            <person name="Vernes S.C."/>
            <person name="Myers E.W."/>
            <person name="Teeling E.C."/>
        </authorList>
    </citation>
    <scope>NUCLEOTIDE SEQUENCE [LARGE SCALE GENOMIC DNA]</scope>
    <source>
        <strain evidence="8">MMyoMyo1</strain>
        <tissue evidence="8">Flight muscle</tissue>
    </source>
</reference>
<dbReference type="GO" id="GO:0016020">
    <property type="term" value="C:membrane"/>
    <property type="evidence" value="ECO:0007669"/>
    <property type="project" value="UniProtKB-SubCell"/>
</dbReference>
<feature type="transmembrane region" description="Helical" evidence="6">
    <location>
        <begin position="187"/>
        <end position="209"/>
    </location>
</feature>
<feature type="transmembrane region" description="Helical" evidence="6">
    <location>
        <begin position="221"/>
        <end position="246"/>
    </location>
</feature>
<dbReference type="GO" id="GO:0055088">
    <property type="term" value="P:lipid homeostasis"/>
    <property type="evidence" value="ECO:0007669"/>
    <property type="project" value="TreeGrafter"/>
</dbReference>
<comment type="subcellular location">
    <subcellularLocation>
        <location evidence="1">Membrane</location>
        <topology evidence="1">Multi-pass membrane protein</topology>
    </subcellularLocation>
</comment>